<proteinExistence type="inferred from homology"/>
<dbReference type="Proteomes" id="UP001199319">
    <property type="component" value="Unassembled WGS sequence"/>
</dbReference>
<feature type="transmembrane region" description="Helical" evidence="2">
    <location>
        <begin position="85"/>
        <end position="109"/>
    </location>
</feature>
<dbReference type="InterPro" id="IPR004474">
    <property type="entry name" value="LytR_CpsA_psr"/>
</dbReference>
<keyword evidence="2" id="KW-0812">Transmembrane</keyword>
<dbReference type="PANTHER" id="PTHR33392:SF6">
    <property type="entry name" value="POLYISOPRENYL-TEICHOIC ACID--PEPTIDOGLYCAN TEICHOIC ACID TRANSFERASE TAGU"/>
    <property type="match status" value="1"/>
</dbReference>
<keyword evidence="2" id="KW-1133">Transmembrane helix</keyword>
<reference evidence="4" key="1">
    <citation type="submission" date="2021-10" db="EMBL/GenBank/DDBJ databases">
        <title>Anaerobic single-cell dispensing facilitates the cultivation of human gut bacteria.</title>
        <authorList>
            <person name="Afrizal A."/>
        </authorList>
    </citation>
    <scope>NUCLEOTIDE SEQUENCE</scope>
    <source>
        <strain evidence="4">CLA-AA-H272</strain>
    </source>
</reference>
<accession>A0AAE3ABY5</accession>
<dbReference type="Gene3D" id="3.40.190.10">
    <property type="entry name" value="Periplasmic binding protein-like II"/>
    <property type="match status" value="1"/>
</dbReference>
<gene>
    <name evidence="4" type="ORF">LKD37_09510</name>
</gene>
<feature type="domain" description="Cell envelope-related transcriptional attenuator" evidence="3">
    <location>
        <begin position="263"/>
        <end position="421"/>
    </location>
</feature>
<dbReference type="PANTHER" id="PTHR33392">
    <property type="entry name" value="POLYISOPRENYL-TEICHOIC ACID--PEPTIDOGLYCAN TEICHOIC ACID TRANSFERASE TAGU"/>
    <property type="match status" value="1"/>
</dbReference>
<evidence type="ECO:0000256" key="1">
    <source>
        <dbReference type="ARBA" id="ARBA00006068"/>
    </source>
</evidence>
<keyword evidence="5" id="KW-1185">Reference proteome</keyword>
<comment type="caution">
    <text evidence="4">The sequence shown here is derived from an EMBL/GenBank/DDBJ whole genome shotgun (WGS) entry which is preliminary data.</text>
</comment>
<sequence length="518" mass="56336">MSYRRRNAYSSYYGSRGGSRGPADWLGLLALVCMLVCSVILLVRVLDAGVLTTALTVVFILVLVLLNGLHAFVQLPVRRSVAGKLICSVVALVLSAAMIFTSTAAGSFMKFLSNITSGGSAKTTVSVVVRADDKAETVNDTFGYTYGILEALDRENTDALLSHIEDGMGQVQTETFGTLPQLADALLNKQVDAIILNNSYFSVLKGTEGYQNFSKDTKVIYRFSIDNPDAEPIAPNANISREPFVVYCSGTDERVDYIPLNSRSDTNILAVVNPSTHQILLVSTPRDYYLTLPSKGQKDKLTHFGLYGIEESIKGLEQLYNVDVNYYARVHFAGLVGVIDALGGIDVNSDVAFNTVGMEVPDEDGSGNFHFAAYSFQQGLNHLDGRQALAFARERDAFDDGDMQRGRNQMLVIQGIVNKAASPAILKSYQDVLAAASDSIATNMPKEDIISLVKMQLQDMSGWNITTYGLAGENSADYCYSLGNDARYAVVLPNERMVATAQDLIQQVLRGETPVVNP</sequence>
<protein>
    <submittedName>
        <fullName evidence="4">LCP family protein</fullName>
    </submittedName>
</protein>
<keyword evidence="2" id="KW-0472">Membrane</keyword>
<dbReference type="NCBIfam" id="TIGR00350">
    <property type="entry name" value="lytR_cpsA_psr"/>
    <property type="match status" value="1"/>
</dbReference>
<evidence type="ECO:0000313" key="4">
    <source>
        <dbReference type="EMBL" id="MCC2129752.1"/>
    </source>
</evidence>
<dbReference type="Pfam" id="PF03816">
    <property type="entry name" value="LytR_cpsA_psr"/>
    <property type="match status" value="1"/>
</dbReference>
<evidence type="ECO:0000259" key="3">
    <source>
        <dbReference type="Pfam" id="PF03816"/>
    </source>
</evidence>
<feature type="transmembrane region" description="Helical" evidence="2">
    <location>
        <begin position="25"/>
        <end position="43"/>
    </location>
</feature>
<dbReference type="InterPro" id="IPR050922">
    <property type="entry name" value="LytR/CpsA/Psr_CW_biosynth"/>
</dbReference>
<dbReference type="AlphaFoldDB" id="A0AAE3ABY5"/>
<dbReference type="Gene3D" id="3.40.630.190">
    <property type="entry name" value="LCP protein"/>
    <property type="match status" value="1"/>
</dbReference>
<comment type="similarity">
    <text evidence="1">Belongs to the LytR/CpsA/Psr (LCP) family.</text>
</comment>
<name>A0AAE3ABY5_9FIRM</name>
<organism evidence="4 5">
    <name type="scientific">Brotocaccenecus cirricatena</name>
    <dbReference type="NCBI Taxonomy" id="3064195"/>
    <lineage>
        <taxon>Bacteria</taxon>
        <taxon>Bacillati</taxon>
        <taxon>Bacillota</taxon>
        <taxon>Clostridia</taxon>
        <taxon>Eubacteriales</taxon>
        <taxon>Oscillospiraceae</taxon>
        <taxon>Brotocaccenecus</taxon>
    </lineage>
</organism>
<dbReference type="RefSeq" id="WP_302928989.1">
    <property type="nucleotide sequence ID" value="NZ_JAJEPW010000025.1"/>
</dbReference>
<dbReference type="EMBL" id="JAJEPW010000025">
    <property type="protein sequence ID" value="MCC2129752.1"/>
    <property type="molecule type" value="Genomic_DNA"/>
</dbReference>
<evidence type="ECO:0000256" key="2">
    <source>
        <dbReference type="SAM" id="Phobius"/>
    </source>
</evidence>
<evidence type="ECO:0000313" key="5">
    <source>
        <dbReference type="Proteomes" id="UP001199319"/>
    </source>
</evidence>
<feature type="transmembrane region" description="Helical" evidence="2">
    <location>
        <begin position="49"/>
        <end position="73"/>
    </location>
</feature>